<gene>
    <name evidence="5" type="ORF">MJAP1_001337</name>
</gene>
<feature type="domain" description="Protein kinase" evidence="4">
    <location>
        <begin position="1"/>
        <end position="273"/>
    </location>
</feature>
<dbReference type="PROSITE" id="PS00108">
    <property type="entry name" value="PROTEIN_KINASE_ST"/>
    <property type="match status" value="1"/>
</dbReference>
<proteinExistence type="predicted"/>
<feature type="compositionally biased region" description="Basic and acidic residues" evidence="3">
    <location>
        <begin position="38"/>
        <end position="50"/>
    </location>
</feature>
<keyword evidence="5" id="KW-0418">Kinase</keyword>
<evidence type="ECO:0000256" key="2">
    <source>
        <dbReference type="ARBA" id="ARBA00022840"/>
    </source>
</evidence>
<name>A0AAF0J9N1_9BASI</name>
<dbReference type="EMBL" id="CP119959">
    <property type="protein sequence ID" value="WFD38385.1"/>
    <property type="molecule type" value="Genomic_DNA"/>
</dbReference>
<dbReference type="InterPro" id="IPR000719">
    <property type="entry name" value="Prot_kinase_dom"/>
</dbReference>
<dbReference type="GO" id="GO:0005737">
    <property type="term" value="C:cytoplasm"/>
    <property type="evidence" value="ECO:0007669"/>
    <property type="project" value="TreeGrafter"/>
</dbReference>
<evidence type="ECO:0000256" key="1">
    <source>
        <dbReference type="ARBA" id="ARBA00022741"/>
    </source>
</evidence>
<dbReference type="SMART" id="SM00220">
    <property type="entry name" value="S_TKc"/>
    <property type="match status" value="1"/>
</dbReference>
<dbReference type="GO" id="GO:0004674">
    <property type="term" value="F:protein serine/threonine kinase activity"/>
    <property type="evidence" value="ECO:0007669"/>
    <property type="project" value="UniProtKB-KW"/>
</dbReference>
<dbReference type="InterPro" id="IPR011009">
    <property type="entry name" value="Kinase-like_dom_sf"/>
</dbReference>
<evidence type="ECO:0000313" key="5">
    <source>
        <dbReference type="EMBL" id="WFD38385.1"/>
    </source>
</evidence>
<reference evidence="5" key="1">
    <citation type="submission" date="2023-03" db="EMBL/GenBank/DDBJ databases">
        <title>Mating type loci evolution in Malassezia.</title>
        <authorList>
            <person name="Coelho M.A."/>
        </authorList>
    </citation>
    <scope>NUCLEOTIDE SEQUENCE</scope>
    <source>
        <strain evidence="5">CBS 9431</strain>
    </source>
</reference>
<dbReference type="CDD" id="cd14008">
    <property type="entry name" value="STKc_LKB1_CaMKK"/>
    <property type="match status" value="1"/>
</dbReference>
<dbReference type="InterPro" id="IPR008271">
    <property type="entry name" value="Ser/Thr_kinase_AS"/>
</dbReference>
<organism evidence="5 6">
    <name type="scientific">Malassezia japonica</name>
    <dbReference type="NCBI Taxonomy" id="223818"/>
    <lineage>
        <taxon>Eukaryota</taxon>
        <taxon>Fungi</taxon>
        <taxon>Dikarya</taxon>
        <taxon>Basidiomycota</taxon>
        <taxon>Ustilaginomycotina</taxon>
        <taxon>Malasseziomycetes</taxon>
        <taxon>Malasseziales</taxon>
        <taxon>Malasseziaceae</taxon>
        <taxon>Malassezia</taxon>
    </lineage>
</organism>
<keyword evidence="6" id="KW-1185">Reference proteome</keyword>
<accession>A0AAF0J9N1</accession>
<dbReference type="RefSeq" id="XP_060121282.1">
    <property type="nucleotide sequence ID" value="XM_060265299.1"/>
</dbReference>
<dbReference type="PANTHER" id="PTHR24346">
    <property type="entry name" value="MAP/MICROTUBULE AFFINITY-REGULATING KINASE"/>
    <property type="match status" value="1"/>
</dbReference>
<sequence length="345" mass="39549">MVHLGELRDEANHFVAIKEFGKMRLRRNLRVAQHRRPREPNKKPEVKKENEDPLYLVRTEVAIMKKLHHPNVIRLFEVLDDSDREELYMVYEYCSGGVVYNVKPGEQTTPLSEEMAHKYFIQILSGIDYLHVHGIVHRDIKPDNILLTQGGETCKMVDFGVSEMFVKPGDDTMRRTAGSPAFMSPALCEAGHGETHGCPDDIWAFGVTLYCMVVGRLPFYKENLYDLYESVQHDELQLDDHLSPECCDLLKRMLDKNENTRITVPEMYKHPWVSPKTGEPIPTLEEIEKNMVEEITEEDVQCAICRISSVFAVARAVSKFKRHSTMRRDSETPSDSSGGSVQQLP</sequence>
<evidence type="ECO:0000313" key="6">
    <source>
        <dbReference type="Proteomes" id="UP001217754"/>
    </source>
</evidence>
<dbReference type="GeneID" id="85224986"/>
<feature type="region of interest" description="Disordered" evidence="3">
    <location>
        <begin position="30"/>
        <end position="50"/>
    </location>
</feature>
<evidence type="ECO:0000256" key="3">
    <source>
        <dbReference type="SAM" id="MobiDB-lite"/>
    </source>
</evidence>
<keyword evidence="5" id="KW-0808">Transferase</keyword>
<dbReference type="EC" id="2.7.11.1" evidence="5"/>
<dbReference type="PROSITE" id="PS50011">
    <property type="entry name" value="PROTEIN_KINASE_DOM"/>
    <property type="match status" value="1"/>
</dbReference>
<evidence type="ECO:0000259" key="4">
    <source>
        <dbReference type="PROSITE" id="PS50011"/>
    </source>
</evidence>
<protein>
    <submittedName>
        <fullName evidence="5">Non-specific serine/threonine protein kinase</fullName>
        <ecNumber evidence="5">2.7.11.1</ecNumber>
    </submittedName>
</protein>
<dbReference type="Gene3D" id="1.10.510.10">
    <property type="entry name" value="Transferase(Phosphotransferase) domain 1"/>
    <property type="match status" value="1"/>
</dbReference>
<dbReference type="Proteomes" id="UP001217754">
    <property type="component" value="Chromosome 2"/>
</dbReference>
<feature type="compositionally biased region" description="Polar residues" evidence="3">
    <location>
        <begin position="333"/>
        <end position="345"/>
    </location>
</feature>
<dbReference type="GO" id="GO:0035556">
    <property type="term" value="P:intracellular signal transduction"/>
    <property type="evidence" value="ECO:0007669"/>
    <property type="project" value="TreeGrafter"/>
</dbReference>
<keyword evidence="2" id="KW-0067">ATP-binding</keyword>
<dbReference type="AlphaFoldDB" id="A0AAF0J9N1"/>
<dbReference type="PANTHER" id="PTHR24346:SF77">
    <property type="entry name" value="SERINE THREONINE PROTEIN KINASE"/>
    <property type="match status" value="1"/>
</dbReference>
<dbReference type="GO" id="GO:0005524">
    <property type="term" value="F:ATP binding"/>
    <property type="evidence" value="ECO:0007669"/>
    <property type="project" value="UniProtKB-KW"/>
</dbReference>
<dbReference type="SUPFAM" id="SSF56112">
    <property type="entry name" value="Protein kinase-like (PK-like)"/>
    <property type="match status" value="1"/>
</dbReference>
<keyword evidence="1" id="KW-0547">Nucleotide-binding</keyword>
<feature type="region of interest" description="Disordered" evidence="3">
    <location>
        <begin position="322"/>
        <end position="345"/>
    </location>
</feature>
<keyword evidence="5" id="KW-0723">Serine/threonine-protein kinase</keyword>
<dbReference type="FunFam" id="1.10.510.10:FF:000571">
    <property type="entry name" value="Maternal embryonic leucine zipper kinase"/>
    <property type="match status" value="1"/>
</dbReference>
<dbReference type="Pfam" id="PF00069">
    <property type="entry name" value="Pkinase"/>
    <property type="match status" value="1"/>
</dbReference>